<proteinExistence type="predicted"/>
<protein>
    <submittedName>
        <fullName evidence="2">Uncharacterized protein</fullName>
    </submittedName>
</protein>
<keyword evidence="1" id="KW-0812">Transmembrane</keyword>
<reference evidence="2" key="1">
    <citation type="submission" date="2021-01" db="EMBL/GenBank/DDBJ databases">
        <title>Genome sequence of Phenylobacterium sp. 20VBR1 isolated from a valley glaceir, Ny-Alesund, Svalbard.</title>
        <authorList>
            <person name="Thomas F.A."/>
            <person name="Krishnan K.P."/>
            <person name="Sinha R.K."/>
        </authorList>
    </citation>
    <scope>NUCLEOTIDE SEQUENCE</scope>
    <source>
        <strain evidence="2">20VBR1</strain>
    </source>
</reference>
<name>A0A974S9W9_9CAUL</name>
<evidence type="ECO:0000313" key="2">
    <source>
        <dbReference type="EMBL" id="QQZ51123.1"/>
    </source>
</evidence>
<gene>
    <name evidence="2" type="ORF">JKL49_08315</name>
</gene>
<dbReference type="AlphaFoldDB" id="A0A974S9W9"/>
<dbReference type="EMBL" id="CP068570">
    <property type="protein sequence ID" value="QQZ51123.1"/>
    <property type="molecule type" value="Genomic_DNA"/>
</dbReference>
<feature type="transmembrane region" description="Helical" evidence="1">
    <location>
        <begin position="20"/>
        <end position="41"/>
    </location>
</feature>
<sequence>MILDALVLGAFLLVKSQTDPAIILIAVVGISAIFGLEKIYLSRTRETSLSSAKP</sequence>
<keyword evidence="1" id="KW-0472">Membrane</keyword>
<keyword evidence="1" id="KW-1133">Transmembrane helix</keyword>
<evidence type="ECO:0000256" key="1">
    <source>
        <dbReference type="SAM" id="Phobius"/>
    </source>
</evidence>
<organism evidence="2">
    <name type="scientific">Phenylobacterium glaciei</name>
    <dbReference type="NCBI Taxonomy" id="2803784"/>
    <lineage>
        <taxon>Bacteria</taxon>
        <taxon>Pseudomonadati</taxon>
        <taxon>Pseudomonadota</taxon>
        <taxon>Alphaproteobacteria</taxon>
        <taxon>Caulobacterales</taxon>
        <taxon>Caulobacteraceae</taxon>
        <taxon>Phenylobacterium</taxon>
    </lineage>
</organism>
<accession>A0A974S9W9</accession>